<dbReference type="Proteomes" id="UP000694892">
    <property type="component" value="Chromosome 5S"/>
</dbReference>
<feature type="compositionally biased region" description="Low complexity" evidence="1">
    <location>
        <begin position="10"/>
        <end position="27"/>
    </location>
</feature>
<feature type="transmembrane region" description="Helical" evidence="2">
    <location>
        <begin position="89"/>
        <end position="113"/>
    </location>
</feature>
<organism evidence="3 4">
    <name type="scientific">Xenopus laevis</name>
    <name type="common">African clawed frog</name>
    <dbReference type="NCBI Taxonomy" id="8355"/>
    <lineage>
        <taxon>Eukaryota</taxon>
        <taxon>Metazoa</taxon>
        <taxon>Chordata</taxon>
        <taxon>Craniata</taxon>
        <taxon>Vertebrata</taxon>
        <taxon>Euteleostomi</taxon>
        <taxon>Amphibia</taxon>
        <taxon>Batrachia</taxon>
        <taxon>Anura</taxon>
        <taxon>Pipoidea</taxon>
        <taxon>Pipidae</taxon>
        <taxon>Xenopodinae</taxon>
        <taxon>Xenopus</taxon>
        <taxon>Xenopus</taxon>
    </lineage>
</organism>
<reference evidence="4" key="1">
    <citation type="journal article" date="2016" name="Nature">
        <title>Genome evolution in the allotetraploid frog Xenopus laevis.</title>
        <authorList>
            <person name="Session A.M."/>
            <person name="Uno Y."/>
            <person name="Kwon T."/>
            <person name="Chapman J.A."/>
            <person name="Toyoda A."/>
            <person name="Takahashi S."/>
            <person name="Fukui A."/>
            <person name="Hikosaka A."/>
            <person name="Suzuki A."/>
            <person name="Kondo M."/>
            <person name="van Heeringen S.J."/>
            <person name="Quigley I."/>
            <person name="Heinz S."/>
            <person name="Ogino H."/>
            <person name="Ochi H."/>
            <person name="Hellsten U."/>
            <person name="Lyons J.B."/>
            <person name="Simakov O."/>
            <person name="Putnam N."/>
            <person name="Stites J."/>
            <person name="Kuroki Y."/>
            <person name="Tanaka T."/>
            <person name="Michiue T."/>
            <person name="Watanabe M."/>
            <person name="Bogdanovic O."/>
            <person name="Lister R."/>
            <person name="Georgiou G."/>
            <person name="Paranjpe S.S."/>
            <person name="van Kruijsbergen I."/>
            <person name="Shu S."/>
            <person name="Carlson J."/>
            <person name="Kinoshita T."/>
            <person name="Ohta Y."/>
            <person name="Mawaribuchi S."/>
            <person name="Jenkins J."/>
            <person name="Grimwood J."/>
            <person name="Schmutz J."/>
            <person name="Mitros T."/>
            <person name="Mozaffari S.V."/>
            <person name="Suzuki Y."/>
            <person name="Haramoto Y."/>
            <person name="Yamamoto T.S."/>
            <person name="Takagi C."/>
            <person name="Heald R."/>
            <person name="Miller K."/>
            <person name="Haudenschild C."/>
            <person name="Kitzman J."/>
            <person name="Nakayama T."/>
            <person name="Izutsu Y."/>
            <person name="Robert J."/>
            <person name="Fortriede J."/>
            <person name="Burns K."/>
            <person name="Lotay V."/>
            <person name="Karimi K."/>
            <person name="Yasuoka Y."/>
            <person name="Dichmann D.S."/>
            <person name="Flajnik M.F."/>
            <person name="Houston D.W."/>
            <person name="Shendure J."/>
            <person name="DuPasquier L."/>
            <person name="Vize P.D."/>
            <person name="Zorn A.M."/>
            <person name="Ito M."/>
            <person name="Marcotte E.M."/>
            <person name="Wallingford J.B."/>
            <person name="Ito Y."/>
            <person name="Asashima M."/>
            <person name="Ueno N."/>
            <person name="Matsuda Y."/>
            <person name="Veenstra G.J."/>
            <person name="Fujiyama A."/>
            <person name="Harland R.M."/>
            <person name="Taira M."/>
            <person name="Rokhsar D.S."/>
        </authorList>
    </citation>
    <scope>NUCLEOTIDE SEQUENCE [LARGE SCALE GENOMIC DNA]</scope>
    <source>
        <strain evidence="4">J</strain>
    </source>
</reference>
<sequence length="135" mass="14288">MQISRAVVQSGPTSLSSGGTTTRARTPSGPPGSPCATEIRAVRRGHSCASRTRARPPLVTVLSFRLQKVCKNVLCALALKHVENLANKILLCMCVCVSVCGGGSCPMVLPFYVLSPALSFSVVFITFPDFPIPIL</sequence>
<evidence type="ECO:0000256" key="1">
    <source>
        <dbReference type="SAM" id="MobiDB-lite"/>
    </source>
</evidence>
<dbReference type="AlphaFoldDB" id="A0A974CS56"/>
<evidence type="ECO:0000256" key="2">
    <source>
        <dbReference type="SAM" id="Phobius"/>
    </source>
</evidence>
<dbReference type="EMBL" id="CM004475">
    <property type="protein sequence ID" value="OCT77862.1"/>
    <property type="molecule type" value="Genomic_DNA"/>
</dbReference>
<keyword evidence="2" id="KW-0472">Membrane</keyword>
<keyword evidence="2" id="KW-0812">Transmembrane</keyword>
<accession>A0A974CS56</accession>
<keyword evidence="2" id="KW-1133">Transmembrane helix</keyword>
<evidence type="ECO:0000313" key="4">
    <source>
        <dbReference type="Proteomes" id="UP000694892"/>
    </source>
</evidence>
<feature type="region of interest" description="Disordered" evidence="1">
    <location>
        <begin position="1"/>
        <end position="36"/>
    </location>
</feature>
<protein>
    <submittedName>
        <fullName evidence="3">Uncharacterized protein</fullName>
    </submittedName>
</protein>
<evidence type="ECO:0000313" key="3">
    <source>
        <dbReference type="EMBL" id="OCT77862.1"/>
    </source>
</evidence>
<proteinExistence type="predicted"/>
<name>A0A974CS56_XENLA</name>
<gene>
    <name evidence="3" type="ORF">XELAEV_18028959mg</name>
</gene>